<dbReference type="CDD" id="cd06260">
    <property type="entry name" value="DUF820-like"/>
    <property type="match status" value="1"/>
</dbReference>
<dbReference type="eggNOG" id="COG4636">
    <property type="taxonomic scope" value="Bacteria"/>
</dbReference>
<dbReference type="SUPFAM" id="SSF52980">
    <property type="entry name" value="Restriction endonuclease-like"/>
    <property type="match status" value="1"/>
</dbReference>
<reference evidence="3" key="1">
    <citation type="journal article" date="2008" name="Genome Res.">
        <title>The genome of Pelotomaculum thermopropionicum reveals niche-associated evolution in anaerobic microbiota.</title>
        <authorList>
            <person name="Kosaka T."/>
            <person name="Kato S."/>
            <person name="Shimoyama T."/>
            <person name="Ishii S."/>
            <person name="Abe T."/>
            <person name="Watanabe K."/>
        </authorList>
    </citation>
    <scope>NUCLEOTIDE SEQUENCE [LARGE SCALE GENOMIC DNA]</scope>
    <source>
        <strain evidence="3">DSM 13744 / JCM 10971 / SI</strain>
    </source>
</reference>
<evidence type="ECO:0000313" key="2">
    <source>
        <dbReference type="EMBL" id="BAF58555.1"/>
    </source>
</evidence>
<protein>
    <submittedName>
        <fullName evidence="2">Uncharacterized protein conserved in cyanobacteria</fullName>
    </submittedName>
</protein>
<dbReference type="InterPro" id="IPR012296">
    <property type="entry name" value="Nuclease_put_TT1808"/>
</dbReference>
<proteinExistence type="predicted"/>
<dbReference type="Gene3D" id="3.90.1570.10">
    <property type="entry name" value="tt1808, chain A"/>
    <property type="match status" value="1"/>
</dbReference>
<dbReference type="HOGENOM" id="CLU_076312_0_1_9"/>
<dbReference type="Proteomes" id="UP000006556">
    <property type="component" value="Chromosome"/>
</dbReference>
<keyword evidence="3" id="KW-1185">Reference proteome</keyword>
<feature type="domain" description="Putative restriction endonuclease" evidence="1">
    <location>
        <begin position="87"/>
        <end position="252"/>
    </location>
</feature>
<gene>
    <name evidence="2" type="primary">Uma2</name>
    <name evidence="2" type="ordered locus">PTH_0374</name>
</gene>
<name>A5D5D6_PELTS</name>
<evidence type="ECO:0000259" key="1">
    <source>
        <dbReference type="Pfam" id="PF05685"/>
    </source>
</evidence>
<dbReference type="PANTHER" id="PTHR34107">
    <property type="entry name" value="SLL0198 PROTEIN-RELATED"/>
    <property type="match status" value="1"/>
</dbReference>
<organism evidence="2 3">
    <name type="scientific">Pelotomaculum thermopropionicum (strain DSM 13744 / JCM 10971 / SI)</name>
    <dbReference type="NCBI Taxonomy" id="370438"/>
    <lineage>
        <taxon>Bacteria</taxon>
        <taxon>Bacillati</taxon>
        <taxon>Bacillota</taxon>
        <taxon>Clostridia</taxon>
        <taxon>Eubacteriales</taxon>
        <taxon>Desulfotomaculaceae</taxon>
        <taxon>Pelotomaculum</taxon>
    </lineage>
</organism>
<accession>A5D5D6</accession>
<sequence length="258" mass="29042">MMLLLGHTGITLALVRGLIFKAGGVRRFDLRGKCGWRLLIRTFSAGTIYAEWLFEALMEGVWDMDASCREPGLAYKAIPEKAVYTYEDYCRLPEGAPYELIGGKLVMTPSPGKKHQIILKRLLKLLDNYVEDKDAGEVLCVPRDVCLAPTEVYQPDILFVAKDRLEISAEDKVNGAPDMIAEILSPSNAYYDLRKKFKAYEKYGVREYWIVDPEEASIEVYELADGKFRLAAQKEKSGIVSSVVLPGFTIKLEDIFPS</sequence>
<dbReference type="KEGG" id="pth:PTH_0374"/>
<evidence type="ECO:0000313" key="3">
    <source>
        <dbReference type="Proteomes" id="UP000006556"/>
    </source>
</evidence>
<dbReference type="STRING" id="370438.PTH_0374"/>
<dbReference type="PANTHER" id="PTHR34107:SF4">
    <property type="entry name" value="SLL1222 PROTEIN"/>
    <property type="match status" value="1"/>
</dbReference>
<dbReference type="InterPro" id="IPR008538">
    <property type="entry name" value="Uma2"/>
</dbReference>
<dbReference type="Pfam" id="PF05685">
    <property type="entry name" value="Uma2"/>
    <property type="match status" value="1"/>
</dbReference>
<dbReference type="EMBL" id="AP009389">
    <property type="protein sequence ID" value="BAF58555.1"/>
    <property type="molecule type" value="Genomic_DNA"/>
</dbReference>
<dbReference type="AlphaFoldDB" id="A5D5D6"/>
<dbReference type="InterPro" id="IPR011335">
    <property type="entry name" value="Restrct_endonuc-II-like"/>
</dbReference>